<dbReference type="InterPro" id="IPR045046">
    <property type="entry name" value="Vps9-like"/>
</dbReference>
<dbReference type="Pfam" id="PF02845">
    <property type="entry name" value="CUE"/>
    <property type="match status" value="1"/>
</dbReference>
<organism evidence="4 5">
    <name type="scientific">Cladonia borealis</name>
    <dbReference type="NCBI Taxonomy" id="184061"/>
    <lineage>
        <taxon>Eukaryota</taxon>
        <taxon>Fungi</taxon>
        <taxon>Dikarya</taxon>
        <taxon>Ascomycota</taxon>
        <taxon>Pezizomycotina</taxon>
        <taxon>Lecanoromycetes</taxon>
        <taxon>OSLEUM clade</taxon>
        <taxon>Lecanoromycetidae</taxon>
        <taxon>Lecanorales</taxon>
        <taxon>Lecanorineae</taxon>
        <taxon>Cladoniaceae</taxon>
        <taxon>Cladonia</taxon>
    </lineage>
</organism>
<dbReference type="Gene3D" id="1.20.1050.80">
    <property type="entry name" value="VPS9 domain"/>
    <property type="match status" value="1"/>
</dbReference>
<accession>A0AA39QWR5</accession>
<feature type="compositionally biased region" description="Polar residues" evidence="1">
    <location>
        <begin position="271"/>
        <end position="282"/>
    </location>
</feature>
<feature type="compositionally biased region" description="Low complexity" evidence="1">
    <location>
        <begin position="103"/>
        <end position="112"/>
    </location>
</feature>
<dbReference type="SMART" id="SM00546">
    <property type="entry name" value="CUE"/>
    <property type="match status" value="1"/>
</dbReference>
<dbReference type="InterPro" id="IPR037191">
    <property type="entry name" value="VPS9_dom_sf"/>
</dbReference>
<feature type="domain" description="VPS9" evidence="3">
    <location>
        <begin position="428"/>
        <end position="568"/>
    </location>
</feature>
<dbReference type="Proteomes" id="UP001166286">
    <property type="component" value="Unassembled WGS sequence"/>
</dbReference>
<dbReference type="GO" id="GO:0005085">
    <property type="term" value="F:guanyl-nucleotide exchange factor activity"/>
    <property type="evidence" value="ECO:0007669"/>
    <property type="project" value="InterPro"/>
</dbReference>
<dbReference type="GO" id="GO:0030139">
    <property type="term" value="C:endocytic vesicle"/>
    <property type="evidence" value="ECO:0007669"/>
    <property type="project" value="TreeGrafter"/>
</dbReference>
<dbReference type="Gene3D" id="1.10.8.10">
    <property type="entry name" value="DNA helicase RuvA subunit, C-terminal domain"/>
    <property type="match status" value="1"/>
</dbReference>
<feature type="compositionally biased region" description="Low complexity" evidence="1">
    <location>
        <begin position="256"/>
        <end position="270"/>
    </location>
</feature>
<dbReference type="InterPro" id="IPR041804">
    <property type="entry name" value="Vps9_CUE"/>
</dbReference>
<dbReference type="InterPro" id="IPR009060">
    <property type="entry name" value="UBA-like_sf"/>
</dbReference>
<feature type="domain" description="CUE" evidence="2">
    <location>
        <begin position="758"/>
        <end position="801"/>
    </location>
</feature>
<feature type="compositionally biased region" description="Pro residues" evidence="1">
    <location>
        <begin position="681"/>
        <end position="697"/>
    </location>
</feature>
<dbReference type="PROSITE" id="PS51140">
    <property type="entry name" value="CUE"/>
    <property type="match status" value="1"/>
</dbReference>
<dbReference type="PROSITE" id="PS51205">
    <property type="entry name" value="VPS9"/>
    <property type="match status" value="1"/>
</dbReference>
<evidence type="ECO:0000256" key="1">
    <source>
        <dbReference type="SAM" id="MobiDB-lite"/>
    </source>
</evidence>
<dbReference type="AlphaFoldDB" id="A0AA39QWR5"/>
<dbReference type="GO" id="GO:0005829">
    <property type="term" value="C:cytosol"/>
    <property type="evidence" value="ECO:0007669"/>
    <property type="project" value="TreeGrafter"/>
</dbReference>
<dbReference type="InterPro" id="IPR041545">
    <property type="entry name" value="DUF5601"/>
</dbReference>
<dbReference type="Pfam" id="PF02204">
    <property type="entry name" value="VPS9"/>
    <property type="match status" value="1"/>
</dbReference>
<evidence type="ECO:0000313" key="5">
    <source>
        <dbReference type="Proteomes" id="UP001166286"/>
    </source>
</evidence>
<feature type="compositionally biased region" description="Basic and acidic residues" evidence="1">
    <location>
        <begin position="711"/>
        <end position="722"/>
    </location>
</feature>
<dbReference type="SUPFAM" id="SSF46934">
    <property type="entry name" value="UBA-like"/>
    <property type="match status" value="1"/>
</dbReference>
<feature type="region of interest" description="Disordered" evidence="1">
    <location>
        <begin position="672"/>
        <end position="750"/>
    </location>
</feature>
<feature type="compositionally biased region" description="Low complexity" evidence="1">
    <location>
        <begin position="741"/>
        <end position="750"/>
    </location>
</feature>
<dbReference type="SUPFAM" id="SSF109993">
    <property type="entry name" value="VPS9 domain"/>
    <property type="match status" value="1"/>
</dbReference>
<feature type="region of interest" description="Disordered" evidence="1">
    <location>
        <begin position="399"/>
        <end position="426"/>
    </location>
</feature>
<dbReference type="SMART" id="SM00167">
    <property type="entry name" value="VPS9"/>
    <property type="match status" value="1"/>
</dbReference>
<dbReference type="InterPro" id="IPR003123">
    <property type="entry name" value="VPS9"/>
</dbReference>
<dbReference type="GO" id="GO:0043130">
    <property type="term" value="F:ubiquitin binding"/>
    <property type="evidence" value="ECO:0007669"/>
    <property type="project" value="InterPro"/>
</dbReference>
<protein>
    <recommendedName>
        <fullName evidence="6">Guanine nucleotide exchange factor Vps9</fullName>
    </recommendedName>
</protein>
<feature type="compositionally biased region" description="Low complexity" evidence="1">
    <location>
        <begin position="17"/>
        <end position="31"/>
    </location>
</feature>
<dbReference type="PANTHER" id="PTHR23101:SF25">
    <property type="entry name" value="GTPASE-ACTIVATING PROTEIN AND VPS9 DOMAIN-CONTAINING PROTEIN 1"/>
    <property type="match status" value="1"/>
</dbReference>
<dbReference type="InterPro" id="IPR003892">
    <property type="entry name" value="CUE"/>
</dbReference>
<feature type="region of interest" description="Disordered" evidence="1">
    <location>
        <begin position="1"/>
        <end position="304"/>
    </location>
</feature>
<proteinExistence type="predicted"/>
<dbReference type="CDD" id="cd14369">
    <property type="entry name" value="CUE_VPS9_like"/>
    <property type="match status" value="1"/>
</dbReference>
<keyword evidence="5" id="KW-1185">Reference proteome</keyword>
<dbReference type="Pfam" id="PF18151">
    <property type="entry name" value="DUF5601"/>
    <property type="match status" value="1"/>
</dbReference>
<feature type="compositionally biased region" description="Polar residues" evidence="1">
    <location>
        <begin position="610"/>
        <end position="624"/>
    </location>
</feature>
<dbReference type="Gene3D" id="1.10.246.120">
    <property type="match status" value="1"/>
</dbReference>
<feature type="compositionally biased region" description="Polar residues" evidence="1">
    <location>
        <begin position="193"/>
        <end position="203"/>
    </location>
</feature>
<feature type="compositionally biased region" description="Acidic residues" evidence="1">
    <location>
        <begin position="177"/>
        <end position="192"/>
    </location>
</feature>
<comment type="caution">
    <text evidence="4">The sequence shown here is derived from an EMBL/GenBank/DDBJ whole genome shotgun (WGS) entry which is preliminary data.</text>
</comment>
<gene>
    <name evidence="4" type="ORF">JMJ35_008103</name>
</gene>
<dbReference type="EMBL" id="JAFEKC020000018">
    <property type="protein sequence ID" value="KAK0509709.1"/>
    <property type="molecule type" value="Genomic_DNA"/>
</dbReference>
<feature type="compositionally biased region" description="Polar residues" evidence="1">
    <location>
        <begin position="633"/>
        <end position="642"/>
    </location>
</feature>
<name>A0AA39QWR5_9LECA</name>
<evidence type="ECO:0000259" key="2">
    <source>
        <dbReference type="PROSITE" id="PS51140"/>
    </source>
</evidence>
<dbReference type="GO" id="GO:0016192">
    <property type="term" value="P:vesicle-mediated transport"/>
    <property type="evidence" value="ECO:0007669"/>
    <property type="project" value="InterPro"/>
</dbReference>
<sequence length="801" mass="86862">MSSRDTFGRIPDPPNSGDDQAVGDQDVADAAPASSEQSLGGAGKSHAAAKTVAESGTSTIHGIKNPEGANQGKPPTHQESVRNGDQDSMSGLAKKTESLTVASDPSSVSLSSACPTDISGQDAGGIDSLEGSKDEIYLDPTPKTPRQVPSPALRPQVGEEVKAEEGSTPEIQNIMDQFDEDNAEEYAVEADEGQSSGLGTGNSHLGALVQHPPRRSSLEPLRQSPSQPAAEPPDDSGLPPYQLNYAKSSDDPSPSDPTTTATPRRTSSLPQSARLQNSDSVTPSSPNSLPKLPPPHPDPEPDLPFDFHRFLEQLRHRTADPVAKFLRSFLIEFGKKQWMVHEQVKIVNDFLAFITNKMAQCEVWRGVSDAEFDNAKEGMEKLVMNRLYSQTFSPAIPAPAPVQGVKGKRKNTEKQLGPGRRGQHQEDIERDEILGQKVRIYGWVQEEHLDIPPVGDSGRRFLVLAQQELLKIKTYRAPRDKIICVLNCCKVIFGFLRNSKQSDTSADSFVPLLIYVVLHANPDHLVSNVQYILRFRNPEKLGGEAGYYLSSLMGAIQFIENLDRTSLSISDEEFEKNVEAAVSVIAERHKEEMPASQPPTPRNPIHPQLSEKSGLSQPEVTPRNSIEAEYSNPRRSTSSRDTSGPFLGGDGSDESTAVGGLLRTIQKPLSSIGRMFSDEPPTVPPKPPSGPLPPPSSQPRLSPAVFQPPRDSNEARQPDEASRSAANSNPERRLNAEDAAARQASAEAAEAQRIQRAEHKTVVETLAGMFPDLDKDVIDDVVRVKQGRVGLAVDACLTLSS</sequence>
<feature type="region of interest" description="Disordered" evidence="1">
    <location>
        <begin position="590"/>
        <end position="657"/>
    </location>
</feature>
<reference evidence="4" key="1">
    <citation type="submission" date="2023-03" db="EMBL/GenBank/DDBJ databases">
        <title>Complete genome of Cladonia borealis.</title>
        <authorList>
            <person name="Park H."/>
        </authorList>
    </citation>
    <scope>NUCLEOTIDE SEQUENCE</scope>
    <source>
        <strain evidence="4">ANT050790</strain>
    </source>
</reference>
<dbReference type="PANTHER" id="PTHR23101">
    <property type="entry name" value="RAB GDP/GTP EXCHANGE FACTOR"/>
    <property type="match status" value="1"/>
</dbReference>
<evidence type="ECO:0000313" key="4">
    <source>
        <dbReference type="EMBL" id="KAK0509709.1"/>
    </source>
</evidence>
<evidence type="ECO:0008006" key="6">
    <source>
        <dbReference type="Google" id="ProtNLM"/>
    </source>
</evidence>
<evidence type="ECO:0000259" key="3">
    <source>
        <dbReference type="PROSITE" id="PS51205"/>
    </source>
</evidence>
<feature type="compositionally biased region" description="Basic and acidic residues" evidence="1">
    <location>
        <begin position="730"/>
        <end position="740"/>
    </location>
</feature>
<dbReference type="GO" id="GO:0031267">
    <property type="term" value="F:small GTPase binding"/>
    <property type="evidence" value="ECO:0007669"/>
    <property type="project" value="TreeGrafter"/>
</dbReference>